<keyword evidence="3" id="KW-1185">Reference proteome</keyword>
<comment type="caution">
    <text evidence="2">The sequence shown here is derived from an EMBL/GenBank/DDBJ whole genome shotgun (WGS) entry which is preliminary data.</text>
</comment>
<sequence>MDASILTLLVASLLVALLGIGTLVALVPQCNQRNCGTACRTKGTTCPARRNAENEKARMERASNQLGSVTD</sequence>
<proteinExistence type="predicted"/>
<dbReference type="RefSeq" id="WP_066882888.1">
    <property type="nucleotide sequence ID" value="NZ_LODL01000019.1"/>
</dbReference>
<evidence type="ECO:0000313" key="3">
    <source>
        <dbReference type="Proteomes" id="UP000070186"/>
    </source>
</evidence>
<feature type="compositionally biased region" description="Polar residues" evidence="1">
    <location>
        <begin position="62"/>
        <end position="71"/>
    </location>
</feature>
<dbReference type="Proteomes" id="UP000070186">
    <property type="component" value="Unassembled WGS sequence"/>
</dbReference>
<dbReference type="AlphaFoldDB" id="A0A133XJG1"/>
<organism evidence="2 3">
    <name type="scientific">Dechloromonas denitrificans</name>
    <dbReference type="NCBI Taxonomy" id="281362"/>
    <lineage>
        <taxon>Bacteria</taxon>
        <taxon>Pseudomonadati</taxon>
        <taxon>Pseudomonadota</taxon>
        <taxon>Betaproteobacteria</taxon>
        <taxon>Rhodocyclales</taxon>
        <taxon>Azonexaceae</taxon>
        <taxon>Dechloromonas</taxon>
    </lineage>
</organism>
<accession>A0A133XJG1</accession>
<gene>
    <name evidence="2" type="ORF">AT959_10330</name>
</gene>
<name>A0A133XJG1_9RHOO</name>
<feature type="region of interest" description="Disordered" evidence="1">
    <location>
        <begin position="50"/>
        <end position="71"/>
    </location>
</feature>
<protein>
    <submittedName>
        <fullName evidence="2">Uncharacterized protein</fullName>
    </submittedName>
</protein>
<dbReference type="EMBL" id="LODL01000019">
    <property type="protein sequence ID" value="KXB31084.1"/>
    <property type="molecule type" value="Genomic_DNA"/>
</dbReference>
<evidence type="ECO:0000313" key="2">
    <source>
        <dbReference type="EMBL" id="KXB31084.1"/>
    </source>
</evidence>
<feature type="compositionally biased region" description="Basic and acidic residues" evidence="1">
    <location>
        <begin position="50"/>
        <end position="61"/>
    </location>
</feature>
<evidence type="ECO:0000256" key="1">
    <source>
        <dbReference type="SAM" id="MobiDB-lite"/>
    </source>
</evidence>
<reference evidence="2 3" key="1">
    <citation type="submission" date="2015-12" db="EMBL/GenBank/DDBJ databases">
        <title>Nitrous oxide reduction kinetics distinguish bacteria harboring typical versus atypical NosZ.</title>
        <authorList>
            <person name="Yoon S."/>
            <person name="Nissen S."/>
            <person name="Park D."/>
            <person name="Sanford R.A."/>
            <person name="Loeffler F.E."/>
        </authorList>
    </citation>
    <scope>NUCLEOTIDE SEQUENCE [LARGE SCALE GENOMIC DNA]</scope>
    <source>
        <strain evidence="2 3">ATCC BAA-841</strain>
    </source>
</reference>